<organism evidence="1 2">
    <name type="scientific">Anaerocolumna chitinilytica</name>
    <dbReference type="NCBI Taxonomy" id="1727145"/>
    <lineage>
        <taxon>Bacteria</taxon>
        <taxon>Bacillati</taxon>
        <taxon>Bacillota</taxon>
        <taxon>Clostridia</taxon>
        <taxon>Lachnospirales</taxon>
        <taxon>Lachnospiraceae</taxon>
        <taxon>Anaerocolumna</taxon>
    </lineage>
</organism>
<dbReference type="GO" id="GO:0032259">
    <property type="term" value="P:methylation"/>
    <property type="evidence" value="ECO:0007669"/>
    <property type="project" value="UniProtKB-KW"/>
</dbReference>
<keyword evidence="2" id="KW-1185">Reference proteome</keyword>
<dbReference type="PANTHER" id="PTHR38451">
    <property type="entry name" value="TRNA (ADENINE(22)-N(1))-METHYLTRANSFERASE"/>
    <property type="match status" value="1"/>
</dbReference>
<protein>
    <submittedName>
        <fullName evidence="1">SAM-dependent methyltransferase</fullName>
    </submittedName>
</protein>
<dbReference type="GO" id="GO:0160105">
    <property type="term" value="F:tRNA (adenine(22)-N1)-methyltransferase activity"/>
    <property type="evidence" value="ECO:0007669"/>
    <property type="project" value="InterPro"/>
</dbReference>
<dbReference type="InterPro" id="IPR029063">
    <property type="entry name" value="SAM-dependent_MTases_sf"/>
</dbReference>
<keyword evidence="1" id="KW-0489">Methyltransferase</keyword>
<dbReference type="EMBL" id="AP023368">
    <property type="protein sequence ID" value="BCK00842.1"/>
    <property type="molecule type" value="Genomic_DNA"/>
</dbReference>
<dbReference type="RefSeq" id="WP_185256473.1">
    <property type="nucleotide sequence ID" value="NZ_AP023368.1"/>
</dbReference>
<sequence>MQLSNRLKTVADTVTTGNRVADVGCDHAYIAIYLAENDIAPGVIAMDINKGPLSKAKENIQVRGLSDKIETRLSDGLSKLNTGEAETIVIAGMGGSLMVRILKEGEKALEGVSELILQPQSEIFLLRRYLHEVGFAIQSEKMVKEDEKFYVIIKAVKTNASEIYEDDLHYLYGKLLLVSGEPVVKEYLEREKRLKLQVKEALALPSTTGSVKRLEEIEAELSEVEKALGYFTK</sequence>
<accession>A0A7I8DUC3</accession>
<dbReference type="PANTHER" id="PTHR38451:SF1">
    <property type="entry name" value="TRNA (ADENINE(22)-N(1))-METHYLTRANSFERASE"/>
    <property type="match status" value="1"/>
</dbReference>
<dbReference type="InterPro" id="IPR006901">
    <property type="entry name" value="TrmK"/>
</dbReference>
<dbReference type="CDD" id="cd02440">
    <property type="entry name" value="AdoMet_MTases"/>
    <property type="match status" value="1"/>
</dbReference>
<dbReference type="KEGG" id="acht:bsdcttw_38820"/>
<dbReference type="Pfam" id="PF12847">
    <property type="entry name" value="Methyltransf_18"/>
    <property type="match status" value="1"/>
</dbReference>
<evidence type="ECO:0000313" key="1">
    <source>
        <dbReference type="EMBL" id="BCK00842.1"/>
    </source>
</evidence>
<proteinExistence type="predicted"/>
<dbReference type="Gene3D" id="3.40.50.150">
    <property type="entry name" value="Vaccinia Virus protein VP39"/>
    <property type="match status" value="1"/>
</dbReference>
<evidence type="ECO:0000313" key="2">
    <source>
        <dbReference type="Proteomes" id="UP000515703"/>
    </source>
</evidence>
<reference evidence="1 2" key="2">
    <citation type="submission" date="2020-08" db="EMBL/GenBank/DDBJ databases">
        <authorList>
            <person name="Ueki A."/>
            <person name="Tonouchi A."/>
        </authorList>
    </citation>
    <scope>NUCLEOTIDE SEQUENCE [LARGE SCALE GENOMIC DNA]</scope>
    <source>
        <strain evidence="1 2">CTTW</strain>
    </source>
</reference>
<dbReference type="Proteomes" id="UP000515703">
    <property type="component" value="Chromosome"/>
</dbReference>
<dbReference type="AlphaFoldDB" id="A0A7I8DUC3"/>
<dbReference type="PIRSF" id="PIRSF018637">
    <property type="entry name" value="TrmK"/>
    <property type="match status" value="1"/>
</dbReference>
<name>A0A7I8DUC3_9FIRM</name>
<reference evidence="1 2" key="1">
    <citation type="submission" date="2020-08" db="EMBL/GenBank/DDBJ databases">
        <title>Draft genome sequencing of an Anaerocolumna strain isolated from anoxic soil subjected to BSD treatment.</title>
        <authorList>
            <person name="Uek A."/>
            <person name="Tonouchi A."/>
        </authorList>
    </citation>
    <scope>NUCLEOTIDE SEQUENCE [LARGE SCALE GENOMIC DNA]</scope>
    <source>
        <strain evidence="1 2">CTTW</strain>
    </source>
</reference>
<dbReference type="SUPFAM" id="SSF53335">
    <property type="entry name" value="S-adenosyl-L-methionine-dependent methyltransferases"/>
    <property type="match status" value="1"/>
</dbReference>
<gene>
    <name evidence="1" type="ORF">bsdcttw_38820</name>
</gene>
<keyword evidence="1" id="KW-0808">Transferase</keyword>